<dbReference type="InterPro" id="IPR043502">
    <property type="entry name" value="DNA/RNA_pol_sf"/>
</dbReference>
<reference evidence="2" key="1">
    <citation type="journal article" date="2023" name="Science">
        <title>Genome structures resolve the early diversification of teleost fishes.</title>
        <authorList>
            <person name="Parey E."/>
            <person name="Louis A."/>
            <person name="Montfort J."/>
            <person name="Bouchez O."/>
            <person name="Roques C."/>
            <person name="Iampietro C."/>
            <person name="Lluch J."/>
            <person name="Castinel A."/>
            <person name="Donnadieu C."/>
            <person name="Desvignes T."/>
            <person name="Floi Bucao C."/>
            <person name="Jouanno E."/>
            <person name="Wen M."/>
            <person name="Mejri S."/>
            <person name="Dirks R."/>
            <person name="Jansen H."/>
            <person name="Henkel C."/>
            <person name="Chen W.J."/>
            <person name="Zahm M."/>
            <person name="Cabau C."/>
            <person name="Klopp C."/>
            <person name="Thompson A.W."/>
            <person name="Robinson-Rechavi M."/>
            <person name="Braasch I."/>
            <person name="Lecointre G."/>
            <person name="Bobe J."/>
            <person name="Postlethwait J.H."/>
            <person name="Berthelot C."/>
            <person name="Roest Crollius H."/>
            <person name="Guiguen Y."/>
        </authorList>
    </citation>
    <scope>NUCLEOTIDE SEQUENCE</scope>
    <source>
        <strain evidence="2">NC1722</strain>
    </source>
</reference>
<dbReference type="Pfam" id="PF05380">
    <property type="entry name" value="Peptidase_A17"/>
    <property type="match status" value="1"/>
</dbReference>
<dbReference type="InterPro" id="IPR040676">
    <property type="entry name" value="DUF5641"/>
</dbReference>
<dbReference type="SUPFAM" id="SSF56672">
    <property type="entry name" value="DNA/RNA polymerases"/>
    <property type="match status" value="1"/>
</dbReference>
<dbReference type="GO" id="GO:0003676">
    <property type="term" value="F:nucleic acid binding"/>
    <property type="evidence" value="ECO:0007669"/>
    <property type="project" value="InterPro"/>
</dbReference>
<dbReference type="InterPro" id="IPR008042">
    <property type="entry name" value="Retrotrans_Pao"/>
</dbReference>
<protein>
    <recommendedName>
        <fullName evidence="1">DUF5641 domain-containing protein</fullName>
    </recommendedName>
</protein>
<dbReference type="Proteomes" id="UP001221898">
    <property type="component" value="Unassembled WGS sequence"/>
</dbReference>
<evidence type="ECO:0000313" key="3">
    <source>
        <dbReference type="Proteomes" id="UP001221898"/>
    </source>
</evidence>
<keyword evidence="3" id="KW-1185">Reference proteome</keyword>
<dbReference type="PANTHER" id="PTHR47331:SF1">
    <property type="entry name" value="GAG-LIKE PROTEIN"/>
    <property type="match status" value="1"/>
</dbReference>
<gene>
    <name evidence="2" type="ORF">AAFF_G00251520</name>
</gene>
<proteinExistence type="predicted"/>
<accession>A0AAD7RCZ1</accession>
<feature type="domain" description="DUF5641" evidence="1">
    <location>
        <begin position="625"/>
        <end position="718"/>
    </location>
</feature>
<evidence type="ECO:0000259" key="1">
    <source>
        <dbReference type="Pfam" id="PF18701"/>
    </source>
</evidence>
<name>A0AAD7RCZ1_9TELE</name>
<dbReference type="Gene3D" id="3.30.420.10">
    <property type="entry name" value="Ribonuclease H-like superfamily/Ribonuclease H"/>
    <property type="match status" value="1"/>
</dbReference>
<evidence type="ECO:0000313" key="2">
    <source>
        <dbReference type="EMBL" id="KAJ8377833.1"/>
    </source>
</evidence>
<comment type="caution">
    <text evidence="2">The sequence shown here is derived from an EMBL/GenBank/DDBJ whole genome shotgun (WGS) entry which is preliminary data.</text>
</comment>
<organism evidence="2 3">
    <name type="scientific">Aldrovandia affinis</name>
    <dbReference type="NCBI Taxonomy" id="143900"/>
    <lineage>
        <taxon>Eukaryota</taxon>
        <taxon>Metazoa</taxon>
        <taxon>Chordata</taxon>
        <taxon>Craniata</taxon>
        <taxon>Vertebrata</taxon>
        <taxon>Euteleostomi</taxon>
        <taxon>Actinopterygii</taxon>
        <taxon>Neopterygii</taxon>
        <taxon>Teleostei</taxon>
        <taxon>Notacanthiformes</taxon>
        <taxon>Halosauridae</taxon>
        <taxon>Aldrovandia</taxon>
    </lineage>
</organism>
<dbReference type="PANTHER" id="PTHR47331">
    <property type="entry name" value="PHD-TYPE DOMAIN-CONTAINING PROTEIN"/>
    <property type="match status" value="1"/>
</dbReference>
<dbReference type="Pfam" id="PF18701">
    <property type="entry name" value="DUF5641"/>
    <property type="match status" value="1"/>
</dbReference>
<dbReference type="GO" id="GO:0006259">
    <property type="term" value="P:DNA metabolic process"/>
    <property type="evidence" value="ECO:0007669"/>
    <property type="project" value="UniProtKB-ARBA"/>
</dbReference>
<sequence length="724" mass="82630">MGTESIVNTCIVKGMEISSLDGNQFIELSEVFSQKSIPVTKDNIPHQEDVNRWPHLKEVKLPSIQAEVGLLIGANVPKAMEPLQVVSSVDDGPYAVRTILGWTVNGPLRGGSNIMETNKRTEVTANRISVAKLEELWQLQFKQDFPDAGQNEDIEMSKDDHQFMNMVSQSSKLMDGQYSVCLPIRNKSLCMLNNRSVAEQRVLNLRKRFSRDVKFHTEYVAFMEDILKKGYAVKLNSAECEPTEGRTWYLPHHGVRHPVKQKLCVVFDCGASFQGTSLNQQLLQGPDLTSSLVGVLMRFRQETVAVMADVEAMFHQIRVSHEDTDLFRFLWWPDGNYEQELLEHKMLVHIFVILPAKIILQELCRQKYSWDEDLPDNVVESWKRCISGLQQLENFGVDKCVKTKQFGAPVFAQLYHFADASEDAYGTASYLLLHNATGEAQSTLMMAKARVAPLRSPTIPRMELTAATVAVKMDKLLKKEIELELHDSIFWTDSTAVLNELKKSIKEWNTSKITKNLQQKGVQWHFNPPAGSHHGGSWERLIRSVRKILNTTVKEQPLDEEGLHTLLCEAEAIINSRPITKASSDLNDLEQGSLEALTPNHLVLLKVKPELPPGVFNKDDQYANRRWRQVQYLADVFWKRWCKEYLPQLQERQRWSTPGRNFCVGDVVLIVEDTSPRNSWPLGRIVETFPDKKGFVRQVKVKTKTSELCRPVTKLCLLQESEDY</sequence>
<dbReference type="EMBL" id="JAINUG010000339">
    <property type="protein sequence ID" value="KAJ8377833.1"/>
    <property type="molecule type" value="Genomic_DNA"/>
</dbReference>
<dbReference type="AlphaFoldDB" id="A0AAD7RCZ1"/>
<dbReference type="InterPro" id="IPR036397">
    <property type="entry name" value="RNaseH_sf"/>
</dbReference>